<name>A0A0F9BNN6_9ZZZZ</name>
<proteinExistence type="predicted"/>
<evidence type="ECO:0000313" key="1">
    <source>
        <dbReference type="EMBL" id="KKL23504.1"/>
    </source>
</evidence>
<sequence>MSNQKVQKIEILQSTYDEKKDILSLHVLDLDTQEKKKWVLSGEDFDSLLNQITDKSLSFSPKQRKKLSLSLVGKKIKNVVEIDIEYDKDNLREEDTIVRHNKILGPYWELFSKLDGQDKS</sequence>
<organism evidence="1">
    <name type="scientific">marine sediment metagenome</name>
    <dbReference type="NCBI Taxonomy" id="412755"/>
    <lineage>
        <taxon>unclassified sequences</taxon>
        <taxon>metagenomes</taxon>
        <taxon>ecological metagenomes</taxon>
    </lineage>
</organism>
<comment type="caution">
    <text evidence="1">The sequence shown here is derived from an EMBL/GenBank/DDBJ whole genome shotgun (WGS) entry which is preliminary data.</text>
</comment>
<accession>A0A0F9BNN6</accession>
<dbReference type="EMBL" id="LAZR01036949">
    <property type="protein sequence ID" value="KKL23504.1"/>
    <property type="molecule type" value="Genomic_DNA"/>
</dbReference>
<protein>
    <submittedName>
        <fullName evidence="1">Uncharacterized protein</fullName>
    </submittedName>
</protein>
<gene>
    <name evidence="1" type="ORF">LCGC14_2424720</name>
</gene>
<reference evidence="1" key="1">
    <citation type="journal article" date="2015" name="Nature">
        <title>Complex archaea that bridge the gap between prokaryotes and eukaryotes.</title>
        <authorList>
            <person name="Spang A."/>
            <person name="Saw J.H."/>
            <person name="Jorgensen S.L."/>
            <person name="Zaremba-Niedzwiedzka K."/>
            <person name="Martijn J."/>
            <person name="Lind A.E."/>
            <person name="van Eijk R."/>
            <person name="Schleper C."/>
            <person name="Guy L."/>
            <person name="Ettema T.J."/>
        </authorList>
    </citation>
    <scope>NUCLEOTIDE SEQUENCE</scope>
</reference>
<dbReference type="AlphaFoldDB" id="A0A0F9BNN6"/>